<dbReference type="EMBL" id="KK113294">
    <property type="protein sequence ID" value="KFM59837.1"/>
    <property type="molecule type" value="Genomic_DNA"/>
</dbReference>
<feature type="non-terminal residue" evidence="1">
    <location>
        <position position="159"/>
    </location>
</feature>
<evidence type="ECO:0000313" key="2">
    <source>
        <dbReference type="Proteomes" id="UP000054359"/>
    </source>
</evidence>
<dbReference type="Proteomes" id="UP000054359">
    <property type="component" value="Unassembled WGS sequence"/>
</dbReference>
<dbReference type="AlphaFoldDB" id="A0A087T3Z8"/>
<reference evidence="1 2" key="1">
    <citation type="submission" date="2013-11" db="EMBL/GenBank/DDBJ databases">
        <title>Genome sequencing of Stegodyphus mimosarum.</title>
        <authorList>
            <person name="Bechsgaard J."/>
        </authorList>
    </citation>
    <scope>NUCLEOTIDE SEQUENCE [LARGE SCALE GENOMIC DNA]</scope>
</reference>
<gene>
    <name evidence="1" type="ORF">X975_21835</name>
</gene>
<organism evidence="1 2">
    <name type="scientific">Stegodyphus mimosarum</name>
    <name type="common">African social velvet spider</name>
    <dbReference type="NCBI Taxonomy" id="407821"/>
    <lineage>
        <taxon>Eukaryota</taxon>
        <taxon>Metazoa</taxon>
        <taxon>Ecdysozoa</taxon>
        <taxon>Arthropoda</taxon>
        <taxon>Chelicerata</taxon>
        <taxon>Arachnida</taxon>
        <taxon>Araneae</taxon>
        <taxon>Araneomorphae</taxon>
        <taxon>Entelegynae</taxon>
        <taxon>Eresoidea</taxon>
        <taxon>Eresidae</taxon>
        <taxon>Stegodyphus</taxon>
    </lineage>
</organism>
<keyword evidence="2" id="KW-1185">Reference proteome</keyword>
<evidence type="ECO:0000313" key="1">
    <source>
        <dbReference type="EMBL" id="KFM59837.1"/>
    </source>
</evidence>
<sequence length="159" mass="19494">MPPNVIDHLLLRRSSCERLLSIAGVIVTNKSIWLLLTKRLTEWSRRRPLALRCTWRERLRMTRSRHTSWCRRRLGTSRSLLNRWYCWRYRCWRWLSRWSSWLRGRLRCSSWSSSLYWSSGSWLGLRKRLSWLLRCHDSGSQLRCRPCLILYHLCFSKHT</sequence>
<proteinExistence type="predicted"/>
<name>A0A087T3Z8_STEMI</name>
<protein>
    <submittedName>
        <fullName evidence="1">Uncharacterized protein</fullName>
    </submittedName>
</protein>
<accession>A0A087T3Z8</accession>